<keyword evidence="1" id="KW-0472">Membrane</keyword>
<organism evidence="2 3">
    <name type="scientific">Hansschlegelia zhihuaiae</name>
    <dbReference type="NCBI Taxonomy" id="405005"/>
    <lineage>
        <taxon>Bacteria</taxon>
        <taxon>Pseudomonadati</taxon>
        <taxon>Pseudomonadota</taxon>
        <taxon>Alphaproteobacteria</taxon>
        <taxon>Hyphomicrobiales</taxon>
        <taxon>Methylopilaceae</taxon>
        <taxon>Hansschlegelia</taxon>
    </lineage>
</organism>
<dbReference type="AlphaFoldDB" id="A0A4Q0MP58"/>
<evidence type="ECO:0000313" key="2">
    <source>
        <dbReference type="EMBL" id="RXF75443.1"/>
    </source>
</evidence>
<keyword evidence="3" id="KW-1185">Reference proteome</keyword>
<dbReference type="Proteomes" id="UP000289708">
    <property type="component" value="Unassembled WGS sequence"/>
</dbReference>
<keyword evidence="1" id="KW-0812">Transmembrane</keyword>
<reference evidence="2 3" key="1">
    <citation type="submission" date="2018-12" db="EMBL/GenBank/DDBJ databases">
        <title>bacterium Hansschlegelia zhihuaiae S113.</title>
        <authorList>
            <person name="He J."/>
        </authorList>
    </citation>
    <scope>NUCLEOTIDE SEQUENCE [LARGE SCALE GENOMIC DNA]</scope>
    <source>
        <strain evidence="2 3">S 113</strain>
    </source>
</reference>
<comment type="caution">
    <text evidence="2">The sequence shown here is derived from an EMBL/GenBank/DDBJ whole genome shotgun (WGS) entry which is preliminary data.</text>
</comment>
<name>A0A4Q0MP58_9HYPH</name>
<accession>A0A4Q0MP58</accession>
<sequence length="90" mass="9477">MNTFARWTTFALATAVAAIAGALLLLVMGRLYGGLLSPEFTFGALVAFCVGVTLASIAYGSKLEDERAAIEAAEAALMEGPIEPEERPDR</sequence>
<keyword evidence="1" id="KW-1133">Transmembrane helix</keyword>
<feature type="transmembrane region" description="Helical" evidence="1">
    <location>
        <begin position="40"/>
        <end position="59"/>
    </location>
</feature>
<evidence type="ECO:0000256" key="1">
    <source>
        <dbReference type="SAM" id="Phobius"/>
    </source>
</evidence>
<proteinExistence type="predicted"/>
<feature type="transmembrane region" description="Helical" evidence="1">
    <location>
        <begin position="7"/>
        <end position="28"/>
    </location>
</feature>
<gene>
    <name evidence="2" type="ORF">EK403_00875</name>
</gene>
<dbReference type="EMBL" id="RYFI01000001">
    <property type="protein sequence ID" value="RXF75443.1"/>
    <property type="molecule type" value="Genomic_DNA"/>
</dbReference>
<protein>
    <recommendedName>
        <fullName evidence="4">YiaAB two helix domain-containing protein</fullName>
    </recommendedName>
</protein>
<evidence type="ECO:0000313" key="3">
    <source>
        <dbReference type="Proteomes" id="UP000289708"/>
    </source>
</evidence>
<dbReference type="RefSeq" id="WP_128775621.1">
    <property type="nucleotide sequence ID" value="NZ_RYFI01000001.1"/>
</dbReference>
<evidence type="ECO:0008006" key="4">
    <source>
        <dbReference type="Google" id="ProtNLM"/>
    </source>
</evidence>